<dbReference type="PANTHER" id="PTHR45648">
    <property type="entry name" value="GDSL LIPASE/ACYLHYDROLASE FAMILY PROTEIN (AFU_ORTHOLOGUE AFUA_4G14700)"/>
    <property type="match status" value="1"/>
</dbReference>
<dbReference type="SMART" id="SM00869">
    <property type="entry name" value="Autotransporter"/>
    <property type="match status" value="1"/>
</dbReference>
<dbReference type="Gene3D" id="3.40.50.1110">
    <property type="entry name" value="SGNH hydrolase"/>
    <property type="match status" value="1"/>
</dbReference>
<keyword evidence="5" id="KW-1185">Reference proteome</keyword>
<dbReference type="InterPro" id="IPR036709">
    <property type="entry name" value="Autotransporte_beta_dom_sf"/>
</dbReference>
<dbReference type="EMBL" id="CP051217">
    <property type="protein sequence ID" value="QJB68640.1"/>
    <property type="molecule type" value="Genomic_DNA"/>
</dbReference>
<dbReference type="AlphaFoldDB" id="A0A6H2DJS6"/>
<evidence type="ECO:0000313" key="4">
    <source>
        <dbReference type="EMBL" id="QJB68640.1"/>
    </source>
</evidence>
<gene>
    <name evidence="4" type="ORF">HF685_04520</name>
</gene>
<evidence type="ECO:0000256" key="1">
    <source>
        <dbReference type="ARBA" id="ARBA00022801"/>
    </source>
</evidence>
<feature type="domain" description="Autotransporter" evidence="3">
    <location>
        <begin position="357"/>
        <end position="634"/>
    </location>
</feature>
<feature type="chain" id="PRO_5026175306" evidence="2">
    <location>
        <begin position="25"/>
        <end position="634"/>
    </location>
</feature>
<dbReference type="GO" id="GO:0016788">
    <property type="term" value="F:hydrolase activity, acting on ester bonds"/>
    <property type="evidence" value="ECO:0007669"/>
    <property type="project" value="UniProtKB-ARBA"/>
</dbReference>
<sequence>MTIPTKLAAIATASIIALSPQLAAAQNYGSFGDNIADPGNIPALLQRSNDQDGTSFDTNFPASPPGFENRYSNGLTAAELLPDLLDFDLTDIRHNAVGNAFSAKLPVSLAGGILLGNGSSIPGPIGRGLTPLNESDIASQVDDYLAAVGSLEQNDFMLLYPSGNDAALALNTIALTGPSQNQAVQIVVSGAQANAVNTAASAKKLLDASAGTVLVSNLPNIGQTPAARAGGLSGVQLATLFSTTTNSALNTALTGLSGNQNMLIVADSFTLTNDIVANPGKYGLSDVTNPCSLVPSCVSAGQSVQDQFLFWDPFFPTARGHAISAAFLADTVNAPRTVPAIAELGRFGTESYARNLLGQSGEAVWISGHVGYERFRRARNPFASGYEAEGPSTSLSLGWTNSLGLTVGISAAYSDLDVDYRFISGGFDKRSFNLGAFASIETPIIDLAASISYGIDSYDNLTRNTGVAGQVSSAETEGDSFAIIAQASRDFSFLPGVSFEPTVRVGYSRADFDGFQETGATGLSQNVSAAKLSKTFAEFGAKAQLDLAGLNASLGGFYHVRLDGGEQRISSSLVSLPDFVRSVNVRAADRDYARAEASLSKSIGKLTIGASGTATFADDDFNHLAGRVFLRLTF</sequence>
<name>A0A6H2DJS6_9SPHN</name>
<accession>A0A6H2DJS6</accession>
<dbReference type="RefSeq" id="WP_168818482.1">
    <property type="nucleotide sequence ID" value="NZ_CP051217.1"/>
</dbReference>
<evidence type="ECO:0000256" key="2">
    <source>
        <dbReference type="SAM" id="SignalP"/>
    </source>
</evidence>
<dbReference type="SUPFAM" id="SSF103515">
    <property type="entry name" value="Autotransporter"/>
    <property type="match status" value="1"/>
</dbReference>
<evidence type="ECO:0000313" key="5">
    <source>
        <dbReference type="Proteomes" id="UP000501600"/>
    </source>
</evidence>
<evidence type="ECO:0000259" key="3">
    <source>
        <dbReference type="PROSITE" id="PS51208"/>
    </source>
</evidence>
<dbReference type="Proteomes" id="UP000501600">
    <property type="component" value="Chromosome"/>
</dbReference>
<dbReference type="PANTHER" id="PTHR45648:SF22">
    <property type="entry name" value="GDSL LIPASE_ACYLHYDROLASE FAMILY PROTEIN (AFU_ORTHOLOGUE AFUA_4G14700)"/>
    <property type="match status" value="1"/>
</dbReference>
<dbReference type="InterPro" id="IPR005546">
    <property type="entry name" value="Autotransporte_beta"/>
</dbReference>
<protein>
    <submittedName>
        <fullName evidence="4">Autotransporter domain-containing protein</fullName>
    </submittedName>
</protein>
<organism evidence="4 5">
    <name type="scientific">Parasphingorhabdus halotolerans</name>
    <dbReference type="NCBI Taxonomy" id="2725558"/>
    <lineage>
        <taxon>Bacteria</taxon>
        <taxon>Pseudomonadati</taxon>
        <taxon>Pseudomonadota</taxon>
        <taxon>Alphaproteobacteria</taxon>
        <taxon>Sphingomonadales</taxon>
        <taxon>Sphingomonadaceae</taxon>
        <taxon>Parasphingorhabdus</taxon>
    </lineage>
</organism>
<dbReference type="Pfam" id="PF03797">
    <property type="entry name" value="Autotransporter"/>
    <property type="match status" value="1"/>
</dbReference>
<keyword evidence="2" id="KW-0732">Signal</keyword>
<dbReference type="InterPro" id="IPR051058">
    <property type="entry name" value="GDSL_Est/Lipase"/>
</dbReference>
<reference evidence="4 5" key="1">
    <citation type="submission" date="2020-04" db="EMBL/GenBank/DDBJ databases">
        <title>Genome sequence for Sphingorhabdus sp. strain M1.</title>
        <authorList>
            <person name="Park S.-J."/>
        </authorList>
    </citation>
    <scope>NUCLEOTIDE SEQUENCE [LARGE SCALE GENOMIC DNA]</scope>
    <source>
        <strain evidence="4 5">JK6</strain>
    </source>
</reference>
<dbReference type="KEGG" id="phao:HF685_04520"/>
<dbReference type="InterPro" id="IPR036514">
    <property type="entry name" value="SGNH_hydro_sf"/>
</dbReference>
<keyword evidence="1" id="KW-0378">Hydrolase</keyword>
<dbReference type="PROSITE" id="PS51208">
    <property type="entry name" value="AUTOTRANSPORTER"/>
    <property type="match status" value="1"/>
</dbReference>
<proteinExistence type="predicted"/>
<feature type="signal peptide" evidence="2">
    <location>
        <begin position="1"/>
        <end position="24"/>
    </location>
</feature>
<dbReference type="Gene3D" id="2.40.128.130">
    <property type="entry name" value="Autotransporter beta-domain"/>
    <property type="match status" value="1"/>
</dbReference>